<dbReference type="OrthoDB" id="429851at2759"/>
<evidence type="ECO:0000256" key="6">
    <source>
        <dbReference type="ARBA" id="ARBA00038046"/>
    </source>
</evidence>
<evidence type="ECO:0000256" key="3">
    <source>
        <dbReference type="ARBA" id="ARBA00022989"/>
    </source>
</evidence>
<dbReference type="AlphaFoldDB" id="A0A9Q0LQD2"/>
<feature type="transmembrane region" description="Helical" evidence="8">
    <location>
        <begin position="385"/>
        <end position="405"/>
    </location>
</feature>
<evidence type="ECO:0000256" key="5">
    <source>
        <dbReference type="ARBA" id="ARBA00023180"/>
    </source>
</evidence>
<evidence type="ECO:0000313" key="11">
    <source>
        <dbReference type="Proteomes" id="UP001149090"/>
    </source>
</evidence>
<dbReference type="Pfam" id="PF02460">
    <property type="entry name" value="Patched"/>
    <property type="match status" value="1"/>
</dbReference>
<keyword evidence="11" id="KW-1185">Reference proteome</keyword>
<keyword evidence="5" id="KW-0325">Glycoprotein</keyword>
<gene>
    <name evidence="10" type="ORF">M0811_00367</name>
</gene>
<feature type="domain" description="SSD" evidence="9">
    <location>
        <begin position="310"/>
        <end position="443"/>
    </location>
</feature>
<feature type="transmembrane region" description="Helical" evidence="8">
    <location>
        <begin position="417"/>
        <end position="437"/>
    </location>
</feature>
<comment type="similarity">
    <text evidence="6">Belongs to the dispatched family.</text>
</comment>
<feature type="transmembrane region" description="Helical" evidence="8">
    <location>
        <begin position="842"/>
        <end position="862"/>
    </location>
</feature>
<feature type="transmembrane region" description="Helical" evidence="8">
    <location>
        <begin position="868"/>
        <end position="890"/>
    </location>
</feature>
<dbReference type="Gene3D" id="1.20.1640.10">
    <property type="entry name" value="Multidrug efflux transporter AcrB transmembrane domain"/>
    <property type="match status" value="2"/>
</dbReference>
<feature type="transmembrane region" description="Helical" evidence="8">
    <location>
        <begin position="911"/>
        <end position="936"/>
    </location>
</feature>
<feature type="transmembrane region" description="Helical" evidence="8">
    <location>
        <begin position="341"/>
        <end position="364"/>
    </location>
</feature>
<evidence type="ECO:0000256" key="2">
    <source>
        <dbReference type="ARBA" id="ARBA00022692"/>
    </source>
</evidence>
<feature type="transmembrane region" description="Helical" evidence="8">
    <location>
        <begin position="282"/>
        <end position="301"/>
    </location>
</feature>
<dbReference type="InterPro" id="IPR003392">
    <property type="entry name" value="PTHD_SSD"/>
</dbReference>
<evidence type="ECO:0000313" key="10">
    <source>
        <dbReference type="EMBL" id="KAJ5077047.1"/>
    </source>
</evidence>
<dbReference type="InterPro" id="IPR052081">
    <property type="entry name" value="Dispatched_Hh_regulator"/>
</dbReference>
<dbReference type="GO" id="GO:0016020">
    <property type="term" value="C:membrane"/>
    <property type="evidence" value="ECO:0007669"/>
    <property type="project" value="UniProtKB-SubCell"/>
</dbReference>
<dbReference type="PANTHER" id="PTHR45951:SF7">
    <property type="entry name" value="SSD DOMAIN-CONTAINING PROTEIN"/>
    <property type="match status" value="1"/>
</dbReference>
<comment type="subcellular location">
    <subcellularLocation>
        <location evidence="1">Membrane</location>
        <topology evidence="1">Multi-pass membrane protein</topology>
    </subcellularLocation>
</comment>
<dbReference type="PROSITE" id="PS50156">
    <property type="entry name" value="SSD"/>
    <property type="match status" value="2"/>
</dbReference>
<keyword evidence="7" id="KW-0175">Coiled coil</keyword>
<dbReference type="SUPFAM" id="SSF82866">
    <property type="entry name" value="Multidrug efflux transporter AcrB transmembrane domain"/>
    <property type="match status" value="2"/>
</dbReference>
<feature type="coiled-coil region" evidence="7">
    <location>
        <begin position="457"/>
        <end position="484"/>
    </location>
</feature>
<keyword evidence="2 8" id="KW-0812">Transmembrane</keyword>
<evidence type="ECO:0000259" key="9">
    <source>
        <dbReference type="PROSITE" id="PS50156"/>
    </source>
</evidence>
<protein>
    <recommendedName>
        <fullName evidence="9">SSD domain-containing protein</fullName>
    </recommendedName>
</protein>
<sequence>MMINKIKKKRRIKNKKFNRNANSKKSPTHQRVLANFISHHPYLTLIITMGITLILTIISAVKPFKIDATEENLRVKSGEVVDKIDAVGMSYEHTFFDPAKNEIENQPHAQNTQSQMKVVFYYECSGCDNLLTESKLKRIYKFEKDIFQHKNYNDYCLKEENQTECALQSTIINNYFDSYGNLKPNIQEISQEIANSTQEAALYFDKNFNEGNLKTKYIRSIYTFGLPLKGYYNRRDRTDQQEDKFNDWIIGIVPDQAKDCETDSLKIYYLGSGLTQYMVDQMIIKDGLLIFASIVLVFLYTWFHTKSLYLTSLGIFHVLMSFPLSYFVYRIIVGEEFFSMLNFISLFIVLGIGCDDIFIMLDAWKQSSCQSYEISKNIHTKLRWSYSRASVAMAITTITTTGAFFGNLFSPIPAIKYFGLFTGVSVVLNYLLVVTWFPANIIIWDSFGGGQCCCKSKKFKLARKQTLEQTLKQEEIEKINADLNVNVNLNLKDEKDSNFKIEKDLNEITIDLNETNKKTNEEKKGKGKEEEELSKNEYDIDIKQFRLLERFFYNKYSPFIKKYKIFLIILFLIMMGLGIFGTTHLQPASEPAQFLKKNNPIRRPFDIQNSYFQMADVPYGYHIGWGISGLDRSTVDPMDTENLGEVIYDGDWNPTTEEAQLYFIDVCQKVRNLSVIKDHQIFCFMEDFRDYINNLTLSGEYNGFPVNSSIFNTALLSYAQYYGDDTVDAESFKVRSYYQAGIRFDEKTSRLLYFAIIANLTLGDRDPAKKTRPYFDDLQDFVQKINDNAPTGMSGAFSACDIWIRMLTEESLITVALYNMITSFCIAAVVIMISTDNIITSFFSLFSILGIVLCVIGVIVAIGWELGIIESVTLTIIVGVSIDYVVHFAHAYTHRNLPTRYLKVRYAMTDLGISVFSAAVTTLGAAFVLFFTIILFFRNFGIILWLVILFSVLWSFVFFFSILTLIGPETKKTNFTYILGKCFSFFKCRKKNQNENQNEFEEQKTKLLQKNNI</sequence>
<proteinExistence type="inferred from homology"/>
<evidence type="ECO:0000256" key="4">
    <source>
        <dbReference type="ARBA" id="ARBA00023136"/>
    </source>
</evidence>
<evidence type="ECO:0000256" key="1">
    <source>
        <dbReference type="ARBA" id="ARBA00004141"/>
    </source>
</evidence>
<organism evidence="10 11">
    <name type="scientific">Anaeramoeba ignava</name>
    <name type="common">Anaerobic marine amoeba</name>
    <dbReference type="NCBI Taxonomy" id="1746090"/>
    <lineage>
        <taxon>Eukaryota</taxon>
        <taxon>Metamonada</taxon>
        <taxon>Anaeramoebidae</taxon>
        <taxon>Anaeramoeba</taxon>
    </lineage>
</organism>
<feature type="domain" description="SSD" evidence="9">
    <location>
        <begin position="841"/>
        <end position="965"/>
    </location>
</feature>
<feature type="transmembrane region" description="Helical" evidence="8">
    <location>
        <begin position="942"/>
        <end position="966"/>
    </location>
</feature>
<reference evidence="10" key="1">
    <citation type="submission" date="2022-10" db="EMBL/GenBank/DDBJ databases">
        <title>Novel sulphate-reducing endosymbionts in the free-living metamonad Anaeramoeba.</title>
        <authorList>
            <person name="Jerlstrom-Hultqvist J."/>
            <person name="Cepicka I."/>
            <person name="Gallot-Lavallee L."/>
            <person name="Salas-Leiva D."/>
            <person name="Curtis B.A."/>
            <person name="Zahonova K."/>
            <person name="Pipaliya S."/>
            <person name="Dacks J."/>
            <person name="Roger A.J."/>
        </authorList>
    </citation>
    <scope>NUCLEOTIDE SEQUENCE</scope>
    <source>
        <strain evidence="10">BMAN</strain>
    </source>
</reference>
<evidence type="ECO:0000256" key="8">
    <source>
        <dbReference type="SAM" id="Phobius"/>
    </source>
</evidence>
<dbReference type="OMA" id="HIGHAYA"/>
<dbReference type="GO" id="GO:0022857">
    <property type="term" value="F:transmembrane transporter activity"/>
    <property type="evidence" value="ECO:0007669"/>
    <property type="project" value="TreeGrafter"/>
</dbReference>
<evidence type="ECO:0000256" key="7">
    <source>
        <dbReference type="SAM" id="Coils"/>
    </source>
</evidence>
<feature type="transmembrane region" description="Helical" evidence="8">
    <location>
        <begin position="308"/>
        <end position="329"/>
    </location>
</feature>
<keyword evidence="4 8" id="KW-0472">Membrane</keyword>
<accession>A0A9Q0LQD2</accession>
<feature type="transmembrane region" description="Helical" evidence="8">
    <location>
        <begin position="815"/>
        <end position="835"/>
    </location>
</feature>
<dbReference type="Proteomes" id="UP001149090">
    <property type="component" value="Unassembled WGS sequence"/>
</dbReference>
<dbReference type="EMBL" id="JAPDFW010000059">
    <property type="protein sequence ID" value="KAJ5077047.1"/>
    <property type="molecule type" value="Genomic_DNA"/>
</dbReference>
<keyword evidence="3 8" id="KW-1133">Transmembrane helix</keyword>
<name>A0A9Q0LQD2_ANAIG</name>
<dbReference type="InterPro" id="IPR000731">
    <property type="entry name" value="SSD"/>
</dbReference>
<dbReference type="PANTHER" id="PTHR45951">
    <property type="entry name" value="PROTEIN DISPATCHED-RELATED"/>
    <property type="match status" value="1"/>
</dbReference>
<comment type="caution">
    <text evidence="10">The sequence shown here is derived from an EMBL/GenBank/DDBJ whole genome shotgun (WGS) entry which is preliminary data.</text>
</comment>
<feature type="transmembrane region" description="Helical" evidence="8">
    <location>
        <begin position="565"/>
        <end position="585"/>
    </location>
</feature>